<evidence type="ECO:0000256" key="6">
    <source>
        <dbReference type="ARBA" id="ARBA00050038"/>
    </source>
</evidence>
<comment type="similarity">
    <text evidence="5 7 9">Belongs to the PTH family.</text>
</comment>
<dbReference type="PATRIC" id="fig|1177755.3.peg.2264"/>
<feature type="binding site" evidence="7">
    <location>
        <position position="64"/>
    </location>
    <ligand>
        <name>tRNA</name>
        <dbReference type="ChEBI" id="CHEBI:17843"/>
    </ligand>
</feature>
<proteinExistence type="inferred from homology"/>
<comment type="subcellular location">
    <subcellularLocation>
        <location evidence="7">Cytoplasm</location>
    </subcellularLocation>
</comment>
<dbReference type="AlphaFoldDB" id="A0A1E2RXK5"/>
<evidence type="ECO:0000256" key="10">
    <source>
        <dbReference type="SAM" id="MobiDB-lite"/>
    </source>
</evidence>
<organism evidence="11 12">
    <name type="scientific">Methyloligella halotolerans</name>
    <dbReference type="NCBI Taxonomy" id="1177755"/>
    <lineage>
        <taxon>Bacteria</taxon>
        <taxon>Pseudomonadati</taxon>
        <taxon>Pseudomonadota</taxon>
        <taxon>Alphaproteobacteria</taxon>
        <taxon>Hyphomicrobiales</taxon>
        <taxon>Hyphomicrobiaceae</taxon>
        <taxon>Methyloligella</taxon>
    </lineage>
</organism>
<evidence type="ECO:0000313" key="12">
    <source>
        <dbReference type="Proteomes" id="UP000095087"/>
    </source>
</evidence>
<comment type="caution">
    <text evidence="11">The sequence shown here is derived from an EMBL/GenBank/DDBJ whole genome shotgun (WGS) entry which is preliminary data.</text>
</comment>
<dbReference type="PROSITE" id="PS01196">
    <property type="entry name" value="PEPT_TRNA_HYDROL_2"/>
    <property type="match status" value="1"/>
</dbReference>
<feature type="active site" description="Proton acceptor" evidence="7">
    <location>
        <position position="19"/>
    </location>
</feature>
<dbReference type="PANTHER" id="PTHR17224:SF1">
    <property type="entry name" value="PEPTIDYL-TRNA HYDROLASE"/>
    <property type="match status" value="1"/>
</dbReference>
<evidence type="ECO:0000256" key="8">
    <source>
        <dbReference type="RuleBase" id="RU000673"/>
    </source>
</evidence>
<evidence type="ECO:0000256" key="1">
    <source>
        <dbReference type="ARBA" id="ARBA00013260"/>
    </source>
</evidence>
<dbReference type="GO" id="GO:0006515">
    <property type="term" value="P:protein quality control for misfolded or incompletely synthesized proteins"/>
    <property type="evidence" value="ECO:0007669"/>
    <property type="project" value="UniProtKB-UniRule"/>
</dbReference>
<keyword evidence="7" id="KW-0963">Cytoplasm</keyword>
<comment type="subunit">
    <text evidence="7">Monomer.</text>
</comment>
<keyword evidence="4 7" id="KW-0694">RNA-binding</keyword>
<dbReference type="Pfam" id="PF01195">
    <property type="entry name" value="Pept_tRNA_hydro"/>
    <property type="match status" value="1"/>
</dbReference>
<comment type="function">
    <text evidence="7">Hydrolyzes ribosome-free peptidyl-tRNAs (with 1 or more amino acids incorporated), which drop off the ribosome during protein synthesis, or as a result of ribosome stalling.</text>
</comment>
<comment type="catalytic activity">
    <reaction evidence="7 8">
        <text>an N-acyl-L-alpha-aminoacyl-tRNA + H2O = an N-acyl-L-amino acid + a tRNA + H(+)</text>
        <dbReference type="Rhea" id="RHEA:54448"/>
        <dbReference type="Rhea" id="RHEA-COMP:10123"/>
        <dbReference type="Rhea" id="RHEA-COMP:13883"/>
        <dbReference type="ChEBI" id="CHEBI:15377"/>
        <dbReference type="ChEBI" id="CHEBI:15378"/>
        <dbReference type="ChEBI" id="CHEBI:59874"/>
        <dbReference type="ChEBI" id="CHEBI:78442"/>
        <dbReference type="ChEBI" id="CHEBI:138191"/>
        <dbReference type="EC" id="3.1.1.29"/>
    </reaction>
</comment>
<feature type="region of interest" description="Disordered" evidence="10">
    <location>
        <begin position="187"/>
        <end position="236"/>
    </location>
</feature>
<feature type="binding site" evidence="7">
    <location>
        <position position="66"/>
    </location>
    <ligand>
        <name>tRNA</name>
        <dbReference type="ChEBI" id="CHEBI:17843"/>
    </ligand>
</feature>
<keyword evidence="2 7" id="KW-0820">tRNA-binding</keyword>
<dbReference type="EC" id="3.1.1.29" evidence="1 7"/>
<dbReference type="InterPro" id="IPR018171">
    <property type="entry name" value="Pept_tRNA_hydro_CS"/>
</dbReference>
<feature type="binding site" evidence="7">
    <location>
        <position position="14"/>
    </location>
    <ligand>
        <name>tRNA</name>
        <dbReference type="ChEBI" id="CHEBI:17843"/>
    </ligand>
</feature>
<dbReference type="Gene3D" id="3.40.50.1470">
    <property type="entry name" value="Peptidyl-tRNA hydrolase"/>
    <property type="match status" value="1"/>
</dbReference>
<evidence type="ECO:0000256" key="4">
    <source>
        <dbReference type="ARBA" id="ARBA00022884"/>
    </source>
</evidence>
<evidence type="ECO:0000256" key="7">
    <source>
        <dbReference type="HAMAP-Rule" id="MF_00083"/>
    </source>
</evidence>
<dbReference type="GO" id="GO:0072344">
    <property type="term" value="P:rescue of stalled ribosome"/>
    <property type="evidence" value="ECO:0007669"/>
    <property type="project" value="UniProtKB-UniRule"/>
</dbReference>
<keyword evidence="12" id="KW-1185">Reference proteome</keyword>
<dbReference type="CDD" id="cd00462">
    <property type="entry name" value="PTH"/>
    <property type="match status" value="1"/>
</dbReference>
<feature type="site" description="Stabilizes the basic form of H active site to accept a proton" evidence="7">
    <location>
        <position position="91"/>
    </location>
</feature>
<reference evidence="11 12" key="1">
    <citation type="submission" date="2016-07" db="EMBL/GenBank/DDBJ databases">
        <title>Draft genome sequence of Methyloligella halotolerans C2T (VKM B-2706T=CCUG 61687T=DSM 25045T), a halotolerant polyhydroxybutyrate accumulating methylotroph.</title>
        <authorList>
            <person name="Vasilenko O.V."/>
            <person name="Doronina N.V."/>
            <person name="Poroshina M.N."/>
            <person name="Tarlachkov S.V."/>
            <person name="Trotsenko Y.A."/>
        </authorList>
    </citation>
    <scope>NUCLEOTIDE SEQUENCE [LARGE SCALE GENOMIC DNA]</scope>
    <source>
        <strain evidence="11 12">VKM B-2706</strain>
    </source>
</reference>
<evidence type="ECO:0000313" key="11">
    <source>
        <dbReference type="EMBL" id="ODA66954.1"/>
    </source>
</evidence>
<accession>A0A1E2RXK5</accession>
<evidence type="ECO:0000256" key="3">
    <source>
        <dbReference type="ARBA" id="ARBA00022801"/>
    </source>
</evidence>
<dbReference type="RefSeq" id="WP_069095465.1">
    <property type="nucleotide sequence ID" value="NZ_MASI01000005.1"/>
</dbReference>
<keyword evidence="3 7" id="KW-0378">Hydrolase</keyword>
<gene>
    <name evidence="7" type="primary">pth</name>
    <name evidence="11" type="ORF">A7A08_02251</name>
</gene>
<dbReference type="InterPro" id="IPR001328">
    <property type="entry name" value="Pept_tRNA_hydro"/>
</dbReference>
<dbReference type="InterPro" id="IPR036416">
    <property type="entry name" value="Pept_tRNA_hydro_sf"/>
</dbReference>
<dbReference type="NCBIfam" id="TIGR00447">
    <property type="entry name" value="pth"/>
    <property type="match status" value="1"/>
</dbReference>
<protein>
    <recommendedName>
        <fullName evidence="6 7">Peptidyl-tRNA hydrolase</fullName>
        <shortName evidence="7">Pth</shortName>
        <ecNumber evidence="1 7">3.1.1.29</ecNumber>
    </recommendedName>
</protein>
<feature type="binding site" evidence="7">
    <location>
        <position position="112"/>
    </location>
    <ligand>
        <name>tRNA</name>
        <dbReference type="ChEBI" id="CHEBI:17843"/>
    </ligand>
</feature>
<dbReference type="GO" id="GO:0000049">
    <property type="term" value="F:tRNA binding"/>
    <property type="evidence" value="ECO:0007669"/>
    <property type="project" value="UniProtKB-UniRule"/>
</dbReference>
<dbReference type="GO" id="GO:0004045">
    <property type="term" value="F:peptidyl-tRNA hydrolase activity"/>
    <property type="evidence" value="ECO:0007669"/>
    <property type="project" value="UniProtKB-UniRule"/>
</dbReference>
<dbReference type="PANTHER" id="PTHR17224">
    <property type="entry name" value="PEPTIDYL-TRNA HYDROLASE"/>
    <property type="match status" value="1"/>
</dbReference>
<dbReference type="GO" id="GO:0005737">
    <property type="term" value="C:cytoplasm"/>
    <property type="evidence" value="ECO:0007669"/>
    <property type="project" value="UniProtKB-SubCell"/>
</dbReference>
<dbReference type="HAMAP" id="MF_00083">
    <property type="entry name" value="Pept_tRNA_hydro_bact"/>
    <property type="match status" value="1"/>
</dbReference>
<evidence type="ECO:0000256" key="9">
    <source>
        <dbReference type="RuleBase" id="RU004320"/>
    </source>
</evidence>
<evidence type="ECO:0000256" key="2">
    <source>
        <dbReference type="ARBA" id="ARBA00022555"/>
    </source>
</evidence>
<dbReference type="OrthoDB" id="9800507at2"/>
<sequence length="236" mass="25424">MKLLVGLGNPGAQYAFNRHNVGFMAVDAIHGAENFAAWRKRFHGYTAEGELDGEKILLLKPETYMNESGRAVGEAVRFFKIPVSDVIVFHDELDLAPEKVRVKTGGGVAGHNGLKSITSHIGNDYVRVRIGIGHPGSKERVHGHVMGDFAKADHGWLVDELAAIADAAPFLVEGAYDKFQTAVAHWKNGNSPADEAPAKPEKAAKPATPKPSSAPPTQDKTETSLGAKLKAWLDKD</sequence>
<dbReference type="PROSITE" id="PS01195">
    <property type="entry name" value="PEPT_TRNA_HYDROL_1"/>
    <property type="match status" value="1"/>
</dbReference>
<dbReference type="STRING" id="1177755.A7A08_02251"/>
<comment type="function">
    <text evidence="7">Catalyzes the release of premature peptidyl moieties from peptidyl-tRNA molecules trapped in stalled 50S ribosomal subunits, and thus maintains levels of free tRNAs and 50S ribosomes.</text>
</comment>
<dbReference type="EMBL" id="MASI01000005">
    <property type="protein sequence ID" value="ODA66954.1"/>
    <property type="molecule type" value="Genomic_DNA"/>
</dbReference>
<name>A0A1E2RXK5_9HYPH</name>
<dbReference type="FunFam" id="3.40.50.1470:FF:000001">
    <property type="entry name" value="Peptidyl-tRNA hydrolase"/>
    <property type="match status" value="1"/>
</dbReference>
<feature type="site" description="Discriminates between blocked and unblocked aminoacyl-tRNA" evidence="7">
    <location>
        <position position="9"/>
    </location>
</feature>
<dbReference type="SUPFAM" id="SSF53178">
    <property type="entry name" value="Peptidyl-tRNA hydrolase-like"/>
    <property type="match status" value="1"/>
</dbReference>
<dbReference type="Proteomes" id="UP000095087">
    <property type="component" value="Unassembled WGS sequence"/>
</dbReference>
<evidence type="ECO:0000256" key="5">
    <source>
        <dbReference type="ARBA" id="ARBA00038063"/>
    </source>
</evidence>